<proteinExistence type="predicted"/>
<protein>
    <submittedName>
        <fullName evidence="1">ATPase-like protein</fullName>
    </submittedName>
</protein>
<reference evidence="1" key="1">
    <citation type="submission" date="2012-03" db="EMBL/GenBank/DDBJ databases">
        <title>Functional metagenomics reveals considerable lignocellulase gene clusters in the gut microbiome of a wood-feeding higher termite.</title>
        <authorList>
            <person name="Liu N."/>
        </authorList>
    </citation>
    <scope>NUCLEOTIDE SEQUENCE</scope>
</reference>
<sequence>MEIEWEHSFNEPLSWGNAAYDNFAKLQQELMTSKHNNIRVTITWDGRLGRTFLFLIMCLLDLASQHGKMLHITVPSKVYQYLNDMNFLEKPQFSITPGTEMRFRKLNDDEEVLLIAKEIVENIPVGLSPKLHEDMVSRIGEMFNNAREHANAKRVVGCRYTKPNKKYCFACYDTGRGIADNVRSFCGKDIPDMDALKWALKPYNSTVPNPVVPRGLGLELLKQFAEINTGEVRICTGHVLYTYNGKTKKARFFPLANSFMGTLFEMDINAYGGEYHYKGEK</sequence>
<organism evidence="1">
    <name type="scientific">uncultured bacterium contig00259</name>
    <dbReference type="NCBI Taxonomy" id="1181615"/>
    <lineage>
        <taxon>Bacteria</taxon>
        <taxon>environmental samples</taxon>
    </lineage>
</organism>
<dbReference type="EMBL" id="JQ844265">
    <property type="protein sequence ID" value="AGS53975.1"/>
    <property type="molecule type" value="Genomic_DNA"/>
</dbReference>
<name>A0A806KH67_9BACT</name>
<dbReference type="Gene3D" id="3.30.565.10">
    <property type="entry name" value="Histidine kinase-like ATPase, C-terminal domain"/>
    <property type="match status" value="1"/>
</dbReference>
<accession>A0A806KH67</accession>
<dbReference type="InterPro" id="IPR036890">
    <property type="entry name" value="HATPase_C_sf"/>
</dbReference>
<dbReference type="SUPFAM" id="SSF55874">
    <property type="entry name" value="ATPase domain of HSP90 chaperone/DNA topoisomerase II/histidine kinase"/>
    <property type="match status" value="1"/>
</dbReference>
<evidence type="ECO:0000313" key="1">
    <source>
        <dbReference type="EMBL" id="AGS53975.1"/>
    </source>
</evidence>
<dbReference type="AlphaFoldDB" id="A0A806KH67"/>